<reference evidence="9 10" key="1">
    <citation type="submission" date="2018-06" db="EMBL/GenBank/DDBJ databases">
        <title>Comparative genomics reveals the genomic features of Rhizophagus irregularis, R. cerebriforme, R. diaphanum and Gigaspora rosea, and their symbiotic lifestyle signature.</title>
        <authorList>
            <person name="Morin E."/>
            <person name="San Clemente H."/>
            <person name="Chen E.C.H."/>
            <person name="De La Providencia I."/>
            <person name="Hainaut M."/>
            <person name="Kuo A."/>
            <person name="Kohler A."/>
            <person name="Murat C."/>
            <person name="Tang N."/>
            <person name="Roy S."/>
            <person name="Loubradou J."/>
            <person name="Henrissat B."/>
            <person name="Grigoriev I.V."/>
            <person name="Corradi N."/>
            <person name="Roux C."/>
            <person name="Martin F.M."/>
        </authorList>
    </citation>
    <scope>NUCLEOTIDE SEQUENCE [LARGE SCALE GENOMIC DNA]</scope>
    <source>
        <strain evidence="9 10">DAOM 227022</strain>
    </source>
</reference>
<keyword evidence="6" id="KW-0539">Nucleus</keyword>
<dbReference type="EMBL" id="QKYT01000171">
    <property type="protein sequence ID" value="RIA90769.1"/>
    <property type="molecule type" value="Genomic_DNA"/>
</dbReference>
<evidence type="ECO:0000256" key="8">
    <source>
        <dbReference type="SAM" id="Coils"/>
    </source>
</evidence>
<dbReference type="AlphaFoldDB" id="A0A397T0D0"/>
<dbReference type="GO" id="GO:0051382">
    <property type="term" value="P:kinetochore assembly"/>
    <property type="evidence" value="ECO:0007669"/>
    <property type="project" value="InterPro"/>
</dbReference>
<evidence type="ECO:0000256" key="1">
    <source>
        <dbReference type="ARBA" id="ARBA00004123"/>
    </source>
</evidence>
<feature type="coiled-coil region" evidence="8">
    <location>
        <begin position="83"/>
        <end position="113"/>
    </location>
</feature>
<evidence type="ECO:0000256" key="7">
    <source>
        <dbReference type="ARBA" id="ARBA00023328"/>
    </source>
</evidence>
<dbReference type="Proteomes" id="UP000265703">
    <property type="component" value="Unassembled WGS sequence"/>
</dbReference>
<keyword evidence="7" id="KW-0137">Centromere</keyword>
<evidence type="ECO:0000313" key="10">
    <source>
        <dbReference type="Proteomes" id="UP000265703"/>
    </source>
</evidence>
<comment type="subcellular location">
    <subcellularLocation>
        <location evidence="2">Chromosome</location>
        <location evidence="2">Centromere</location>
    </subcellularLocation>
    <subcellularLocation>
        <location evidence="1">Nucleus</location>
    </subcellularLocation>
</comment>
<dbReference type="PANTHER" id="PTHR14401">
    <property type="entry name" value="CENTROMERE PROTEIN K"/>
    <property type="match status" value="1"/>
</dbReference>
<dbReference type="PANTHER" id="PTHR14401:SF6">
    <property type="entry name" value="CENTROMERE PROTEIN K"/>
    <property type="match status" value="1"/>
</dbReference>
<name>A0A397T0D0_9GLOM</name>
<sequence length="317" mass="37273">MRTNYIPSSELATPLSFSFTNLNNTTHNNLKNQNVTKTTFSHLNIEQDIDKVLQSMRKQCDEEYIKLNDIRSKIKYFETPKNLSEKAKRIALLKAEEQRLDEEIEEQKKDQRTITTKPHVLCELSVMKHIQETIETYKNILLPQLHQEINEAKDQISREKELLNESEIIHNVLLDKLEKLQRGEPKSQESELSTIKEEINIVKNNFDMLMDELTNFVTTNFPLPQNFEKVVMVDSKNDTENEIENETDDKTGDKSMLSLKDMLEDLMNRTYYNPNNPYITFDPDKIWPPYVETLIRAGIAKRHPNDANRFKLVEFHL</sequence>
<keyword evidence="10" id="KW-1185">Reference proteome</keyword>
<comment type="similarity">
    <text evidence="3">Belongs to the CENP-K/MCM22 family.</text>
</comment>
<dbReference type="STRING" id="658196.A0A397T0D0"/>
<evidence type="ECO:0000313" key="9">
    <source>
        <dbReference type="EMBL" id="RIA90769.1"/>
    </source>
</evidence>
<dbReference type="GO" id="GO:0000070">
    <property type="term" value="P:mitotic sister chromatid segregation"/>
    <property type="evidence" value="ECO:0007669"/>
    <property type="project" value="TreeGrafter"/>
</dbReference>
<proteinExistence type="inferred from homology"/>
<gene>
    <name evidence="9" type="ORF">C1645_822918</name>
</gene>
<evidence type="ECO:0000256" key="3">
    <source>
        <dbReference type="ARBA" id="ARBA00005795"/>
    </source>
</evidence>
<dbReference type="GO" id="GO:0005634">
    <property type="term" value="C:nucleus"/>
    <property type="evidence" value="ECO:0007669"/>
    <property type="project" value="UniProtKB-SubCell"/>
</dbReference>
<feature type="coiled-coil region" evidence="8">
    <location>
        <begin position="142"/>
        <end position="169"/>
    </location>
</feature>
<keyword evidence="5 8" id="KW-0175">Coiled coil</keyword>
<keyword evidence="4" id="KW-0158">Chromosome</keyword>
<organism evidence="9 10">
    <name type="scientific">Glomus cerebriforme</name>
    <dbReference type="NCBI Taxonomy" id="658196"/>
    <lineage>
        <taxon>Eukaryota</taxon>
        <taxon>Fungi</taxon>
        <taxon>Fungi incertae sedis</taxon>
        <taxon>Mucoromycota</taxon>
        <taxon>Glomeromycotina</taxon>
        <taxon>Glomeromycetes</taxon>
        <taxon>Glomerales</taxon>
        <taxon>Glomeraceae</taxon>
        <taxon>Glomus</taxon>
    </lineage>
</organism>
<evidence type="ECO:0000256" key="4">
    <source>
        <dbReference type="ARBA" id="ARBA00022454"/>
    </source>
</evidence>
<comment type="caution">
    <text evidence="9">The sequence shown here is derived from an EMBL/GenBank/DDBJ whole genome shotgun (WGS) entry which is preliminary data.</text>
</comment>
<dbReference type="OrthoDB" id="9445768at2759"/>
<dbReference type="GO" id="GO:0000775">
    <property type="term" value="C:chromosome, centromeric region"/>
    <property type="evidence" value="ECO:0007669"/>
    <property type="project" value="UniProtKB-SubCell"/>
</dbReference>
<evidence type="ECO:0000256" key="2">
    <source>
        <dbReference type="ARBA" id="ARBA00004584"/>
    </source>
</evidence>
<protein>
    <submittedName>
        <fullName evidence="9">Centromere protein Cenp-K</fullName>
    </submittedName>
</protein>
<dbReference type="InterPro" id="IPR020993">
    <property type="entry name" value="Centromere_CenpK"/>
</dbReference>
<dbReference type="Pfam" id="PF11802">
    <property type="entry name" value="CENP-K"/>
    <property type="match status" value="1"/>
</dbReference>
<evidence type="ECO:0000256" key="5">
    <source>
        <dbReference type="ARBA" id="ARBA00023054"/>
    </source>
</evidence>
<accession>A0A397T0D0</accession>
<evidence type="ECO:0000256" key="6">
    <source>
        <dbReference type="ARBA" id="ARBA00023242"/>
    </source>
</evidence>